<dbReference type="PANTHER" id="PTHR45453:SF1">
    <property type="entry name" value="PHOSPHATE REGULON SENSOR PROTEIN PHOR"/>
    <property type="match status" value="1"/>
</dbReference>
<keyword evidence="6" id="KW-0597">Phosphoprotein</keyword>
<keyword evidence="9" id="KW-0547">Nucleotide-binding</keyword>
<dbReference type="Gene3D" id="1.10.287.130">
    <property type="match status" value="1"/>
</dbReference>
<dbReference type="PRINTS" id="PR00344">
    <property type="entry name" value="BCTRLSENSOR"/>
</dbReference>
<evidence type="ECO:0000256" key="2">
    <source>
        <dbReference type="ARBA" id="ARBA00004236"/>
    </source>
</evidence>
<dbReference type="NCBIfam" id="TIGR02966">
    <property type="entry name" value="phoR_proteo"/>
    <property type="match status" value="1"/>
</dbReference>
<dbReference type="SUPFAM" id="SSF55785">
    <property type="entry name" value="PYP-like sensor domain (PAS domain)"/>
    <property type="match status" value="1"/>
</dbReference>
<accession>A0A3B0YGI6</accession>
<name>A0A3B0YGI6_9ZZZZ</name>
<keyword evidence="12" id="KW-1133">Transmembrane helix</keyword>
<keyword evidence="4" id="KW-0813">Transport</keyword>
<dbReference type="Pfam" id="PF02518">
    <property type="entry name" value="HATPase_c"/>
    <property type="match status" value="1"/>
</dbReference>
<dbReference type="Gene3D" id="3.30.450.20">
    <property type="entry name" value="PAS domain"/>
    <property type="match status" value="1"/>
</dbReference>
<keyword evidence="8" id="KW-0812">Transmembrane</keyword>
<dbReference type="InterPro" id="IPR005467">
    <property type="entry name" value="His_kinase_dom"/>
</dbReference>
<dbReference type="SMART" id="SM00388">
    <property type="entry name" value="HisKA"/>
    <property type="match status" value="1"/>
</dbReference>
<dbReference type="AlphaFoldDB" id="A0A3B0YGI6"/>
<dbReference type="GO" id="GO:0005524">
    <property type="term" value="F:ATP binding"/>
    <property type="evidence" value="ECO:0007669"/>
    <property type="project" value="UniProtKB-KW"/>
</dbReference>
<dbReference type="GO" id="GO:0005886">
    <property type="term" value="C:plasma membrane"/>
    <property type="evidence" value="ECO:0007669"/>
    <property type="project" value="UniProtKB-SubCell"/>
</dbReference>
<dbReference type="Gene3D" id="3.30.565.10">
    <property type="entry name" value="Histidine kinase-like ATPase, C-terminal domain"/>
    <property type="match status" value="1"/>
</dbReference>
<organism evidence="16">
    <name type="scientific">hydrothermal vent metagenome</name>
    <dbReference type="NCBI Taxonomy" id="652676"/>
    <lineage>
        <taxon>unclassified sequences</taxon>
        <taxon>metagenomes</taxon>
        <taxon>ecological metagenomes</taxon>
    </lineage>
</organism>
<dbReference type="GO" id="GO:0004721">
    <property type="term" value="F:phosphoprotein phosphatase activity"/>
    <property type="evidence" value="ECO:0007669"/>
    <property type="project" value="InterPro"/>
</dbReference>
<dbReference type="GO" id="GO:0016036">
    <property type="term" value="P:cellular response to phosphate starvation"/>
    <property type="evidence" value="ECO:0007669"/>
    <property type="project" value="TreeGrafter"/>
</dbReference>
<evidence type="ECO:0000259" key="15">
    <source>
        <dbReference type="PROSITE" id="PS50109"/>
    </source>
</evidence>
<evidence type="ECO:0000256" key="12">
    <source>
        <dbReference type="ARBA" id="ARBA00022989"/>
    </source>
</evidence>
<dbReference type="EC" id="2.7.13.3" evidence="3"/>
<dbReference type="SMART" id="SM00387">
    <property type="entry name" value="HATPase_c"/>
    <property type="match status" value="1"/>
</dbReference>
<evidence type="ECO:0000256" key="8">
    <source>
        <dbReference type="ARBA" id="ARBA00022692"/>
    </source>
</evidence>
<keyword evidence="14" id="KW-0472">Membrane</keyword>
<dbReference type="Pfam" id="PF11808">
    <property type="entry name" value="PhoR"/>
    <property type="match status" value="1"/>
</dbReference>
<dbReference type="InterPro" id="IPR003594">
    <property type="entry name" value="HATPase_dom"/>
</dbReference>
<dbReference type="GO" id="GO:0000155">
    <property type="term" value="F:phosphorelay sensor kinase activity"/>
    <property type="evidence" value="ECO:0007669"/>
    <property type="project" value="InterPro"/>
</dbReference>
<dbReference type="CDD" id="cd00082">
    <property type="entry name" value="HisKA"/>
    <property type="match status" value="1"/>
</dbReference>
<evidence type="ECO:0000256" key="1">
    <source>
        <dbReference type="ARBA" id="ARBA00000085"/>
    </source>
</evidence>
<dbReference type="InterPro" id="IPR035965">
    <property type="entry name" value="PAS-like_dom_sf"/>
</dbReference>
<dbReference type="NCBIfam" id="NF008235">
    <property type="entry name" value="PRK11006.1"/>
    <property type="match status" value="1"/>
</dbReference>
<keyword evidence="13" id="KW-0902">Two-component regulatory system</keyword>
<evidence type="ECO:0000256" key="9">
    <source>
        <dbReference type="ARBA" id="ARBA00022741"/>
    </source>
</evidence>
<evidence type="ECO:0000256" key="10">
    <source>
        <dbReference type="ARBA" id="ARBA00022777"/>
    </source>
</evidence>
<dbReference type="Pfam" id="PF00512">
    <property type="entry name" value="HisKA"/>
    <property type="match status" value="1"/>
</dbReference>
<dbReference type="SUPFAM" id="SSF55874">
    <property type="entry name" value="ATPase domain of HSP90 chaperone/DNA topoisomerase II/histidine kinase"/>
    <property type="match status" value="1"/>
</dbReference>
<dbReference type="InterPro" id="IPR036097">
    <property type="entry name" value="HisK_dim/P_sf"/>
</dbReference>
<dbReference type="FunFam" id="1.10.287.130:FF:000001">
    <property type="entry name" value="Two-component sensor histidine kinase"/>
    <property type="match status" value="1"/>
</dbReference>
<dbReference type="FunFam" id="3.30.565.10:FF:000032">
    <property type="entry name" value="Phosphate regulon sensor histidine kinase PhoR"/>
    <property type="match status" value="1"/>
</dbReference>
<reference evidence="16" key="1">
    <citation type="submission" date="2018-06" db="EMBL/GenBank/DDBJ databases">
        <authorList>
            <person name="Zhirakovskaya E."/>
        </authorList>
    </citation>
    <scope>NUCLEOTIDE SEQUENCE</scope>
</reference>
<dbReference type="PROSITE" id="PS50109">
    <property type="entry name" value="HIS_KIN"/>
    <property type="match status" value="1"/>
</dbReference>
<keyword evidence="10" id="KW-0418">Kinase</keyword>
<evidence type="ECO:0000256" key="6">
    <source>
        <dbReference type="ARBA" id="ARBA00022553"/>
    </source>
</evidence>
<dbReference type="PANTHER" id="PTHR45453">
    <property type="entry name" value="PHOSPHATE REGULON SENSOR PROTEIN PHOR"/>
    <property type="match status" value="1"/>
</dbReference>
<dbReference type="InterPro" id="IPR003661">
    <property type="entry name" value="HisK_dim/P_dom"/>
</dbReference>
<dbReference type="InterPro" id="IPR021766">
    <property type="entry name" value="PhoR_N"/>
</dbReference>
<evidence type="ECO:0000256" key="4">
    <source>
        <dbReference type="ARBA" id="ARBA00022448"/>
    </source>
</evidence>
<keyword evidence="7 16" id="KW-0808">Transferase</keyword>
<evidence type="ECO:0000256" key="7">
    <source>
        <dbReference type="ARBA" id="ARBA00022679"/>
    </source>
</evidence>
<dbReference type="EMBL" id="UOFK01000034">
    <property type="protein sequence ID" value="VAW73279.1"/>
    <property type="molecule type" value="Genomic_DNA"/>
</dbReference>
<keyword evidence="11" id="KW-0067">ATP-binding</keyword>
<dbReference type="InterPro" id="IPR036890">
    <property type="entry name" value="HATPase_C_sf"/>
</dbReference>
<keyword evidence="5" id="KW-1003">Cell membrane</keyword>
<evidence type="ECO:0000256" key="3">
    <source>
        <dbReference type="ARBA" id="ARBA00012438"/>
    </source>
</evidence>
<comment type="catalytic activity">
    <reaction evidence="1">
        <text>ATP + protein L-histidine = ADP + protein N-phospho-L-histidine.</text>
        <dbReference type="EC" id="2.7.13.3"/>
    </reaction>
</comment>
<dbReference type="InterPro" id="IPR004358">
    <property type="entry name" value="Sig_transdc_His_kin-like_C"/>
</dbReference>
<dbReference type="InterPro" id="IPR050351">
    <property type="entry name" value="BphY/WalK/GraS-like"/>
</dbReference>
<dbReference type="InterPro" id="IPR014310">
    <property type="entry name" value="Sig_transdc_His_kinase_PhoR"/>
</dbReference>
<protein>
    <recommendedName>
        <fullName evidence="3">histidine kinase</fullName>
        <ecNumber evidence="3">2.7.13.3</ecNumber>
    </recommendedName>
</protein>
<evidence type="ECO:0000313" key="16">
    <source>
        <dbReference type="EMBL" id="VAW73279.1"/>
    </source>
</evidence>
<gene>
    <name evidence="16" type="ORF">MNBD_GAMMA13-1697</name>
</gene>
<evidence type="ECO:0000256" key="11">
    <source>
        <dbReference type="ARBA" id="ARBA00022840"/>
    </source>
</evidence>
<evidence type="ECO:0000256" key="5">
    <source>
        <dbReference type="ARBA" id="ARBA00022475"/>
    </source>
</evidence>
<dbReference type="SUPFAM" id="SSF47384">
    <property type="entry name" value="Homodimeric domain of signal transducing histidine kinase"/>
    <property type="match status" value="1"/>
</dbReference>
<sequence>MTNPWQSEIQRILGLVLIGLLLGVLFGSLVVGLLVPLTAYLGWHLYNMYRLVRWLREGKRFQPPESSGIWDEVFEQIFRLQQRNRKRKRSLRRLLKRFHKITVALPDATVELRPNSDEIEWWNKAATRYLGFEFPRDTGQRISNLMRNPDFLTYMQAGEGQGEIEIPSPCNDEVTLRVRIIRYSKNRRLLIARDVTRLQRLERTRQDFVANVSHELRSPLTVVIGYLETLLDEDADEIFATQLRSMRLQTERMNGIVNDLMLLSRLESDDPQKDTTNIAVSRLIDTVTEHARALSSAAEHVITLDVDRDLCIHGHESELYSVFSNLVLNAVSYTPAGGLIHISWKKRQGDPVFSVKDSGAGIASHHIPRLTERFYRVDAGRSRASGGTGLGLAIVKHVLLRHEGRLEIDSEPGKGSVFSCHFPPERVTGCPRAPASTVGTILG</sequence>
<comment type="subcellular location">
    <subcellularLocation>
        <location evidence="2">Cell membrane</location>
    </subcellularLocation>
</comment>
<evidence type="ECO:0000256" key="14">
    <source>
        <dbReference type="ARBA" id="ARBA00023136"/>
    </source>
</evidence>
<proteinExistence type="predicted"/>
<evidence type="ECO:0000256" key="13">
    <source>
        <dbReference type="ARBA" id="ARBA00023012"/>
    </source>
</evidence>
<feature type="domain" description="Histidine kinase" evidence="15">
    <location>
        <begin position="211"/>
        <end position="426"/>
    </location>
</feature>